<dbReference type="OrthoDB" id="7917233at2"/>
<proteinExistence type="predicted"/>
<dbReference type="RefSeq" id="WP_113944013.1">
    <property type="nucleotide sequence ID" value="NZ_JBHEEG010000008.1"/>
</dbReference>
<comment type="caution">
    <text evidence="2">The sequence shown here is derived from an EMBL/GenBank/DDBJ whole genome shotgun (WGS) entry which is preliminary data.</text>
</comment>
<keyword evidence="1" id="KW-0472">Membrane</keyword>
<name>A0A366DZE2_9HYPH</name>
<organism evidence="2 3">
    <name type="scientific">Pseudochrobactrum asaccharolyticum</name>
    <dbReference type="NCBI Taxonomy" id="354351"/>
    <lineage>
        <taxon>Bacteria</taxon>
        <taxon>Pseudomonadati</taxon>
        <taxon>Pseudomonadota</taxon>
        <taxon>Alphaproteobacteria</taxon>
        <taxon>Hyphomicrobiales</taxon>
        <taxon>Brucellaceae</taxon>
        <taxon>Pseudochrobactrum</taxon>
    </lineage>
</organism>
<reference evidence="2 3" key="1">
    <citation type="submission" date="2018-06" db="EMBL/GenBank/DDBJ databases">
        <title>Genomic Encyclopedia of Type Strains, Phase IV (KMG-IV): sequencing the most valuable type-strain genomes for metagenomic binning, comparative biology and taxonomic classification.</title>
        <authorList>
            <person name="Goeker M."/>
        </authorList>
    </citation>
    <scope>NUCLEOTIDE SEQUENCE [LARGE SCALE GENOMIC DNA]</scope>
    <source>
        <strain evidence="2 3">DSM 25619</strain>
    </source>
</reference>
<evidence type="ECO:0008006" key="4">
    <source>
        <dbReference type="Google" id="ProtNLM"/>
    </source>
</evidence>
<gene>
    <name evidence="2" type="ORF">DFR47_1035</name>
</gene>
<keyword evidence="1" id="KW-0812">Transmembrane</keyword>
<dbReference type="Proteomes" id="UP000252893">
    <property type="component" value="Unassembled WGS sequence"/>
</dbReference>
<evidence type="ECO:0000256" key="1">
    <source>
        <dbReference type="SAM" id="Phobius"/>
    </source>
</evidence>
<dbReference type="EMBL" id="QNRH01000003">
    <property type="protein sequence ID" value="RBO95442.1"/>
    <property type="molecule type" value="Genomic_DNA"/>
</dbReference>
<accession>A0A366DZE2</accession>
<protein>
    <recommendedName>
        <fullName evidence="4">Flagellar basal body-associated protein FliL</fullName>
    </recommendedName>
</protein>
<keyword evidence="3" id="KW-1185">Reference proteome</keyword>
<dbReference type="AlphaFoldDB" id="A0A366DZE2"/>
<sequence length="62" mass="6834">MKEIPPQKARQGKKGRPVLIVLISSLIIVALVWLGAEIYGSHISESENIMDSNTNTKQSMPD</sequence>
<evidence type="ECO:0000313" key="2">
    <source>
        <dbReference type="EMBL" id="RBO95442.1"/>
    </source>
</evidence>
<feature type="transmembrane region" description="Helical" evidence="1">
    <location>
        <begin position="18"/>
        <end position="36"/>
    </location>
</feature>
<evidence type="ECO:0000313" key="3">
    <source>
        <dbReference type="Proteomes" id="UP000252893"/>
    </source>
</evidence>
<keyword evidence="1" id="KW-1133">Transmembrane helix</keyword>